<evidence type="ECO:0000313" key="3">
    <source>
        <dbReference type="EMBL" id="RWR83471.1"/>
    </source>
</evidence>
<dbReference type="Proteomes" id="UP000283530">
    <property type="component" value="Unassembled WGS sequence"/>
</dbReference>
<evidence type="ECO:0000259" key="2">
    <source>
        <dbReference type="Pfam" id="PF10536"/>
    </source>
</evidence>
<feature type="region of interest" description="Disordered" evidence="1">
    <location>
        <begin position="391"/>
        <end position="445"/>
    </location>
</feature>
<evidence type="ECO:0000313" key="4">
    <source>
        <dbReference type="Proteomes" id="UP000283530"/>
    </source>
</evidence>
<feature type="domain" description="Aminotransferase-like plant mobile" evidence="2">
    <location>
        <begin position="89"/>
        <end position="196"/>
    </location>
</feature>
<dbReference type="InterPro" id="IPR044824">
    <property type="entry name" value="MAIN-like"/>
</dbReference>
<dbReference type="PANTHER" id="PTHR46033:SF8">
    <property type="entry name" value="PROTEIN MAINTENANCE OF MERISTEMS-LIKE"/>
    <property type="match status" value="1"/>
</dbReference>
<gene>
    <name evidence="3" type="ORF">CKAN_01222700</name>
</gene>
<evidence type="ECO:0000256" key="1">
    <source>
        <dbReference type="SAM" id="MobiDB-lite"/>
    </source>
</evidence>
<protein>
    <submittedName>
        <fullName evidence="3">Serine/threonine-protein phosphatase 7 long form</fullName>
    </submittedName>
</protein>
<dbReference type="EMBL" id="QPKB01000004">
    <property type="protein sequence ID" value="RWR83471.1"/>
    <property type="molecule type" value="Genomic_DNA"/>
</dbReference>
<proteinExistence type="predicted"/>
<organism evidence="3 4">
    <name type="scientific">Cinnamomum micranthum f. kanehirae</name>
    <dbReference type="NCBI Taxonomy" id="337451"/>
    <lineage>
        <taxon>Eukaryota</taxon>
        <taxon>Viridiplantae</taxon>
        <taxon>Streptophyta</taxon>
        <taxon>Embryophyta</taxon>
        <taxon>Tracheophyta</taxon>
        <taxon>Spermatophyta</taxon>
        <taxon>Magnoliopsida</taxon>
        <taxon>Magnoliidae</taxon>
        <taxon>Laurales</taxon>
        <taxon>Lauraceae</taxon>
        <taxon>Cinnamomum</taxon>
    </lineage>
</organism>
<feature type="compositionally biased region" description="Polar residues" evidence="1">
    <location>
        <begin position="400"/>
        <end position="415"/>
    </location>
</feature>
<name>A0A443NYB1_9MAGN</name>
<accession>A0A443NYB1</accession>
<dbReference type="GO" id="GO:0010073">
    <property type="term" value="P:meristem maintenance"/>
    <property type="evidence" value="ECO:0007669"/>
    <property type="project" value="InterPro"/>
</dbReference>
<dbReference type="OrthoDB" id="1751334at2759"/>
<dbReference type="STRING" id="337451.A0A443NYB1"/>
<dbReference type="InterPro" id="IPR019557">
    <property type="entry name" value="AminoTfrase-like_pln_mobile"/>
</dbReference>
<dbReference type="PANTHER" id="PTHR46033">
    <property type="entry name" value="PROTEIN MAIN-LIKE 2"/>
    <property type="match status" value="1"/>
</dbReference>
<dbReference type="Pfam" id="PF10536">
    <property type="entry name" value="PMD"/>
    <property type="match status" value="2"/>
</dbReference>
<keyword evidence="4" id="KW-1185">Reference proteome</keyword>
<comment type="caution">
    <text evidence="3">The sequence shown here is derived from an EMBL/GenBank/DDBJ whole genome shotgun (WGS) entry which is preliminary data.</text>
</comment>
<reference evidence="3 4" key="1">
    <citation type="journal article" date="2019" name="Nat. Plants">
        <title>Stout camphor tree genome fills gaps in understanding of flowering plant genome evolution.</title>
        <authorList>
            <person name="Chaw S.M."/>
            <person name="Liu Y.C."/>
            <person name="Wu Y.W."/>
            <person name="Wang H.Y."/>
            <person name="Lin C.I."/>
            <person name="Wu C.S."/>
            <person name="Ke H.M."/>
            <person name="Chang L.Y."/>
            <person name="Hsu C.Y."/>
            <person name="Yang H.T."/>
            <person name="Sudianto E."/>
            <person name="Hsu M.H."/>
            <person name="Wu K.P."/>
            <person name="Wang L.N."/>
            <person name="Leebens-Mack J.H."/>
            <person name="Tsai I.J."/>
        </authorList>
    </citation>
    <scope>NUCLEOTIDE SEQUENCE [LARGE SCALE GENOMIC DNA]</scope>
    <source>
        <strain evidence="4">cv. Chaw 1501</strain>
        <tissue evidence="3">Young leaves</tissue>
    </source>
</reference>
<feature type="compositionally biased region" description="Basic and acidic residues" evidence="1">
    <location>
        <begin position="422"/>
        <end position="438"/>
    </location>
</feature>
<sequence>MWKLNPKMQEYVQRTGLHHLAELKKGKIDHALINVLIERWRPETNTFHFVGGEATITLEDMSYLYGLPVDGKALSTNNAGAHGHAYLLQLFENFERYVWGPACLACIYRSMTRATLKKDRLRTITRPLQLLQIWAYSRTAVGHPMRKELEAVRIEFPLFKMWQTVLSTHPCSTPMQEVQRLLDTNKFEWQPYRQWSLQLEQVYKQFGLRQPVPPPFHRWERLNEKASKDSVDYTEICKKFVDAWDVRGDMAMIAEANDGGQCHDENYLSWYHQASVKSCNPLKAVPRYRVEKALTKVDLFLQFGAGSIALMAREQGAEILYEQSMRLGQKMQEFRQAIKSLEGLEEFDLQALTNEDISSGSANVSGIEFSSISERSIEEVLQTAFSTVTRKKERADSTVRQRTQTNRTASQSLQSMVPFKRKAGEDSDTKVCRDRSNDDTVPALLSPYPPATYRGAAQPNQEYHLDPVERSLLEKFWREYHSAYDCFNLYMSSNEM</sequence>
<dbReference type="AlphaFoldDB" id="A0A443NYB1"/>
<feature type="domain" description="Aminotransferase-like plant mobile" evidence="2">
    <location>
        <begin position="16"/>
        <end position="76"/>
    </location>
</feature>